<reference evidence="3 4" key="1">
    <citation type="submission" date="2024-06" db="EMBL/GenBank/DDBJ databases">
        <authorList>
            <person name="Kraege A."/>
            <person name="Thomma B."/>
        </authorList>
    </citation>
    <scope>NUCLEOTIDE SEQUENCE [LARGE SCALE GENOMIC DNA]</scope>
</reference>
<name>A0ABP1FV86_9CHLO</name>
<keyword evidence="1" id="KW-0862">Zinc</keyword>
<dbReference type="PANTHER" id="PTHR14879:SF5">
    <property type="entry name" value="RING-TYPE DOMAIN-CONTAINING PROTEIN"/>
    <property type="match status" value="1"/>
</dbReference>
<feature type="domain" description="RING-type" evidence="2">
    <location>
        <begin position="26"/>
        <end position="65"/>
    </location>
</feature>
<dbReference type="PROSITE" id="PS50089">
    <property type="entry name" value="ZF_RING_2"/>
    <property type="match status" value="1"/>
</dbReference>
<protein>
    <submittedName>
        <fullName evidence="3">G6372 protein</fullName>
    </submittedName>
</protein>
<evidence type="ECO:0000313" key="3">
    <source>
        <dbReference type="EMBL" id="CAL5223801.1"/>
    </source>
</evidence>
<dbReference type="PANTHER" id="PTHR14879">
    <property type="entry name" value="CASPASE REGULATOR, RING FINGER DOMAIN-CONTAINING"/>
    <property type="match status" value="1"/>
</dbReference>
<keyword evidence="1" id="KW-0479">Metal-binding</keyword>
<dbReference type="InterPro" id="IPR013083">
    <property type="entry name" value="Znf_RING/FYVE/PHD"/>
</dbReference>
<evidence type="ECO:0000256" key="1">
    <source>
        <dbReference type="PROSITE-ProRule" id="PRU00175"/>
    </source>
</evidence>
<dbReference type="EMBL" id="CAXHTA020000009">
    <property type="protein sequence ID" value="CAL5223801.1"/>
    <property type="molecule type" value="Genomic_DNA"/>
</dbReference>
<dbReference type="Pfam" id="PF13920">
    <property type="entry name" value="zf-C3HC4_3"/>
    <property type="match status" value="1"/>
</dbReference>
<evidence type="ECO:0000259" key="2">
    <source>
        <dbReference type="PROSITE" id="PS50089"/>
    </source>
</evidence>
<proteinExistence type="predicted"/>
<dbReference type="Proteomes" id="UP001497392">
    <property type="component" value="Unassembled WGS sequence"/>
</dbReference>
<organism evidence="3 4">
    <name type="scientific">Coccomyxa viridis</name>
    <dbReference type="NCBI Taxonomy" id="1274662"/>
    <lineage>
        <taxon>Eukaryota</taxon>
        <taxon>Viridiplantae</taxon>
        <taxon>Chlorophyta</taxon>
        <taxon>core chlorophytes</taxon>
        <taxon>Trebouxiophyceae</taxon>
        <taxon>Trebouxiophyceae incertae sedis</taxon>
        <taxon>Coccomyxaceae</taxon>
        <taxon>Coccomyxa</taxon>
    </lineage>
</organism>
<accession>A0ABP1FV86</accession>
<keyword evidence="1" id="KW-0863">Zinc-finger</keyword>
<gene>
    <name evidence="3" type="primary">g6372</name>
    <name evidence="3" type="ORF">VP750_LOCUS5460</name>
</gene>
<dbReference type="Gene3D" id="3.30.40.10">
    <property type="entry name" value="Zinc/RING finger domain, C3HC4 (zinc finger)"/>
    <property type="match status" value="1"/>
</dbReference>
<dbReference type="InterPro" id="IPR051728">
    <property type="entry name" value="RING-FYVE_E3_ubiquitin-ligase"/>
</dbReference>
<dbReference type="InterPro" id="IPR001841">
    <property type="entry name" value="Znf_RING"/>
</dbReference>
<sequence>MLLYVVQPANSESCTKGEDQDDEDLCIVCWEREREVIFCDCMHMCTCQSCASDVMAAGALCPMCRTRIHSTITVKF</sequence>
<dbReference type="SUPFAM" id="SSF57850">
    <property type="entry name" value="RING/U-box"/>
    <property type="match status" value="1"/>
</dbReference>
<keyword evidence="4" id="KW-1185">Reference proteome</keyword>
<comment type="caution">
    <text evidence="3">The sequence shown here is derived from an EMBL/GenBank/DDBJ whole genome shotgun (WGS) entry which is preliminary data.</text>
</comment>
<evidence type="ECO:0000313" key="4">
    <source>
        <dbReference type="Proteomes" id="UP001497392"/>
    </source>
</evidence>